<dbReference type="AlphaFoldDB" id="A0A8J2HNN8"/>
<accession>A0A8J2HNN8</accession>
<comment type="caution">
    <text evidence="2">The sequence shown here is derived from an EMBL/GenBank/DDBJ whole genome shotgun (WGS) entry which is preliminary data.</text>
</comment>
<keyword evidence="3" id="KW-1185">Reference proteome</keyword>
<dbReference type="CDD" id="cd02257">
    <property type="entry name" value="Peptidase_C19"/>
    <property type="match status" value="1"/>
</dbReference>
<evidence type="ECO:0000313" key="3">
    <source>
        <dbReference type="Proteomes" id="UP000786811"/>
    </source>
</evidence>
<protein>
    <submittedName>
        <fullName evidence="2">Similar to NOF: 120.7 kDa protein in NOF-FB transposable element (Drosophila melanogaster)</fullName>
    </submittedName>
</protein>
<dbReference type="OrthoDB" id="7461344at2759"/>
<sequence>MPSVAAVPVDLAVKVLKKYIAHFTNEFPPWKSEIWKKIANDPELEGKWSIGSVRTNVREDRRGILSEARRQCGISVNIISNKKSNVNENCDISEESDEDCDEDDLNEESDSENDDIYKNECFTVEISRDLWNEIRNPEPLAYKGRKYIGFKPKGWTNEVSNAFWKQHHLKCAFVFKRGRITENGRNYATISGRCRAKNCQNPVKGIIKDCPGEVGPVYIKMFCRDTRFVKHEDVKRPLNGTERLKVQAELLKTRASAWRKAKAKDNIDPGDTGSPFVYDSNTLHQAKKEASNKKLGIKTDDTRDMILAIRNMNVDPSYVNSILAIGDTPFYVFYATPTQFQAYSEYQRTHRQYSCICIDATGGVAKKLIDSRGDKTGYIFLYEIVINFDGTSVAVYQMLSEVHDTSFIAFWLSRWVQKVKLPSQAVSDGSKALLNAMSIAFNNKTLKEYINFCFEALIAGTNKRPNTFIRLDTAHFIHSVSKWKCFESALSKIVKTFFIRCMALIVDCRVLKQLEEIFILMLIVANTEFEDSIIAVDNNCMTPLDARKRLEGFISDRNIKVAESDLDEPDVDDKILLDKLSNFDTDHLGWSVSILTWVDNLSRKANTIIFTGSNLNSFRVRGLYDRLLEKIKEFPIFTNICTPETMSRGTSCFIEGDFKDLKLNLEQQVKLPTTILKFLKLHIPELLGGICIFRAKVNKFIVDNQFKDDMNECEHGKWFENWKGLGKEKTARSAWTAYENPTKEENEKNDNDALFVNSESTNNDSSISHDHDYSIKLENLDNVSSSTQITEISPNENHNDDNKKNVNITTDLPSIEVNNDCLLKAVEEINKNKMDNKKETKYFQNYPEVKLQNNLVNEKVKKIFVLNNGNLSGSVSFSKQNWIVYNTCPFDTIVQVLFHSALEHPNFHEFLTQSNIPVFKFLTDFMNSGPSKKIYEKRLSLLHPLYIGTNDGKLQKISDKGSKSSVLCQTINCQDNIINLWKTLLQEVPGVLEEMTCSNPGCGYSYTKILPVLFVNHNVIIKKGFSSLEKALDFHAKIFNVSCSLCKSGKQTRRYTPKECIFIELDIRGSSKESSGRTCTLSELPAKITLKAHNKDAIYIDLCYRLSGVAAYDVGHYFAYCRKISGSWKKFNDLKVKPEFVSPSTRLQPHGVFYVLEPQ</sequence>
<dbReference type="Proteomes" id="UP000786811">
    <property type="component" value="Unassembled WGS sequence"/>
</dbReference>
<proteinExistence type="predicted"/>
<feature type="region of interest" description="Disordered" evidence="1">
    <location>
        <begin position="92"/>
        <end position="112"/>
    </location>
</feature>
<name>A0A8J2HNN8_COTCN</name>
<reference evidence="2" key="1">
    <citation type="submission" date="2021-04" db="EMBL/GenBank/DDBJ databases">
        <authorList>
            <person name="Chebbi M.A.C M."/>
        </authorList>
    </citation>
    <scope>NUCLEOTIDE SEQUENCE</scope>
</reference>
<dbReference type="InterPro" id="IPR038765">
    <property type="entry name" value="Papain-like_cys_pep_sf"/>
</dbReference>
<evidence type="ECO:0000256" key="1">
    <source>
        <dbReference type="SAM" id="MobiDB-lite"/>
    </source>
</evidence>
<evidence type="ECO:0000313" key="2">
    <source>
        <dbReference type="EMBL" id="CAG5100720.1"/>
    </source>
</evidence>
<organism evidence="2 3">
    <name type="scientific">Cotesia congregata</name>
    <name type="common">Parasitoid wasp</name>
    <name type="synonym">Apanteles congregatus</name>
    <dbReference type="NCBI Taxonomy" id="51543"/>
    <lineage>
        <taxon>Eukaryota</taxon>
        <taxon>Metazoa</taxon>
        <taxon>Ecdysozoa</taxon>
        <taxon>Arthropoda</taxon>
        <taxon>Hexapoda</taxon>
        <taxon>Insecta</taxon>
        <taxon>Pterygota</taxon>
        <taxon>Neoptera</taxon>
        <taxon>Endopterygota</taxon>
        <taxon>Hymenoptera</taxon>
        <taxon>Apocrita</taxon>
        <taxon>Ichneumonoidea</taxon>
        <taxon>Braconidae</taxon>
        <taxon>Microgastrinae</taxon>
        <taxon>Cotesia</taxon>
    </lineage>
</organism>
<dbReference type="Gene3D" id="3.90.70.10">
    <property type="entry name" value="Cysteine proteinases"/>
    <property type="match status" value="1"/>
</dbReference>
<dbReference type="SUPFAM" id="SSF54001">
    <property type="entry name" value="Cysteine proteinases"/>
    <property type="match status" value="1"/>
</dbReference>
<gene>
    <name evidence="2" type="ORF">HICCMSTLAB_LOCUS9793</name>
</gene>
<dbReference type="EMBL" id="CAJNRD030001122">
    <property type="protein sequence ID" value="CAG5100720.1"/>
    <property type="molecule type" value="Genomic_DNA"/>
</dbReference>